<protein>
    <submittedName>
        <fullName evidence="1">Uncharacterized protein</fullName>
    </submittedName>
</protein>
<gene>
    <name evidence="1" type="ORF">CLV84_0887</name>
</gene>
<dbReference type="EMBL" id="PTJC01000005">
    <property type="protein sequence ID" value="PPK87928.1"/>
    <property type="molecule type" value="Genomic_DNA"/>
</dbReference>
<evidence type="ECO:0000313" key="2">
    <source>
        <dbReference type="Proteomes" id="UP000237662"/>
    </source>
</evidence>
<sequence>MAFRITYTKLLTLRCWHPDYLGSVAGQVPVADPGALSVAEQRDYLRYDLRPLLDLRPTEAGQATLDRYGLQWKRSTQGGWLLAQDSFSTTDPSVRLQLGVFLLDPGFAKKTNFGVATLERKLFYVTNANQPPVSGYVLTGGNLPYLDSSPAVVRLAQTTPGTDSTVDLRDPFLFNNPILETFAVSGGEATTPEYQLDLRDRPAGRYRFTGANITNQNLAVGFGSIPDLLGVIELQLAGWAGFALDFHFTSSNP</sequence>
<dbReference type="AlphaFoldDB" id="A0A2S6I8X3"/>
<organism evidence="1 2">
    <name type="scientific">Neolewinella xylanilytica</name>
    <dbReference type="NCBI Taxonomy" id="1514080"/>
    <lineage>
        <taxon>Bacteria</taxon>
        <taxon>Pseudomonadati</taxon>
        <taxon>Bacteroidota</taxon>
        <taxon>Saprospiria</taxon>
        <taxon>Saprospirales</taxon>
        <taxon>Lewinellaceae</taxon>
        <taxon>Neolewinella</taxon>
    </lineage>
</organism>
<reference evidence="1 2" key="1">
    <citation type="submission" date="2018-02" db="EMBL/GenBank/DDBJ databases">
        <title>Genomic Encyclopedia of Archaeal and Bacterial Type Strains, Phase II (KMG-II): from individual species to whole genera.</title>
        <authorList>
            <person name="Goeker M."/>
        </authorList>
    </citation>
    <scope>NUCLEOTIDE SEQUENCE [LARGE SCALE GENOMIC DNA]</scope>
    <source>
        <strain evidence="1 2">DSM 29526</strain>
    </source>
</reference>
<proteinExistence type="predicted"/>
<evidence type="ECO:0000313" key="1">
    <source>
        <dbReference type="EMBL" id="PPK87928.1"/>
    </source>
</evidence>
<dbReference type="Proteomes" id="UP000237662">
    <property type="component" value="Unassembled WGS sequence"/>
</dbReference>
<comment type="caution">
    <text evidence="1">The sequence shown here is derived from an EMBL/GenBank/DDBJ whole genome shotgun (WGS) entry which is preliminary data.</text>
</comment>
<accession>A0A2S6I8X3</accession>
<dbReference type="OrthoDB" id="1492547at2"/>
<dbReference type="RefSeq" id="WP_104418507.1">
    <property type="nucleotide sequence ID" value="NZ_PTJC01000005.1"/>
</dbReference>
<name>A0A2S6I8X3_9BACT</name>
<keyword evidence="2" id="KW-1185">Reference proteome</keyword>